<evidence type="ECO:0000256" key="1">
    <source>
        <dbReference type="ARBA" id="ARBA00022884"/>
    </source>
</evidence>
<accession>A0AAV0HLT3</accession>
<dbReference type="FunFam" id="3.10.450.50:FF:000003">
    <property type="entry name" value="Nuclear transport factor 2 family protein"/>
    <property type="match status" value="1"/>
</dbReference>
<protein>
    <recommendedName>
        <fullName evidence="2">NTF2 domain-containing protein</fullName>
    </recommendedName>
</protein>
<dbReference type="InterPro" id="IPR039539">
    <property type="entry name" value="Ras_GTPase_bind_prot"/>
</dbReference>
<evidence type="ECO:0000313" key="4">
    <source>
        <dbReference type="Proteomes" id="UP001154282"/>
    </source>
</evidence>
<comment type="caution">
    <text evidence="3">The sequence shown here is derived from an EMBL/GenBank/DDBJ whole genome shotgun (WGS) entry which is preliminary data.</text>
</comment>
<dbReference type="InterPro" id="IPR032710">
    <property type="entry name" value="NTF2-like_dom_sf"/>
</dbReference>
<dbReference type="PANTHER" id="PTHR10693">
    <property type="entry name" value="RAS GTPASE-ACTIVATING PROTEIN-BINDING PROTEIN"/>
    <property type="match status" value="1"/>
</dbReference>
<dbReference type="PANTHER" id="PTHR10693:SF29">
    <property type="entry name" value="GB|AAD20086.1"/>
    <property type="match status" value="1"/>
</dbReference>
<reference evidence="3" key="1">
    <citation type="submission" date="2022-08" db="EMBL/GenBank/DDBJ databases">
        <authorList>
            <person name="Gutierrez-Valencia J."/>
        </authorList>
    </citation>
    <scope>NUCLEOTIDE SEQUENCE</scope>
</reference>
<organism evidence="3 4">
    <name type="scientific">Linum tenue</name>
    <dbReference type="NCBI Taxonomy" id="586396"/>
    <lineage>
        <taxon>Eukaryota</taxon>
        <taxon>Viridiplantae</taxon>
        <taxon>Streptophyta</taxon>
        <taxon>Embryophyta</taxon>
        <taxon>Tracheophyta</taxon>
        <taxon>Spermatophyta</taxon>
        <taxon>Magnoliopsida</taxon>
        <taxon>eudicotyledons</taxon>
        <taxon>Gunneridae</taxon>
        <taxon>Pentapetalae</taxon>
        <taxon>rosids</taxon>
        <taxon>fabids</taxon>
        <taxon>Malpighiales</taxon>
        <taxon>Linaceae</taxon>
        <taxon>Linum</taxon>
    </lineage>
</organism>
<dbReference type="PROSITE" id="PS50177">
    <property type="entry name" value="NTF2_DOMAIN"/>
    <property type="match status" value="1"/>
</dbReference>
<dbReference type="SUPFAM" id="SSF54427">
    <property type="entry name" value="NTF2-like"/>
    <property type="match status" value="1"/>
</dbReference>
<dbReference type="GO" id="GO:0005829">
    <property type="term" value="C:cytosol"/>
    <property type="evidence" value="ECO:0007669"/>
    <property type="project" value="TreeGrafter"/>
</dbReference>
<name>A0AAV0HLT3_9ROSI</name>
<dbReference type="CDD" id="cd00780">
    <property type="entry name" value="NTF2"/>
    <property type="match status" value="1"/>
</dbReference>
<feature type="domain" description="NTF2" evidence="2">
    <location>
        <begin position="14"/>
        <end position="128"/>
    </location>
</feature>
<sequence length="270" mass="30232">MAAPYPGPVSAIQVGSYFVGQYYQVLQQKPDLVYQFYSEASTMIRVEGDDSETASTMLHIHNIIMSLNFTAIEIKTINSLDSWNGGVMVMVSGSVKTKEFSGRKKFVQTFFLAPQDKGYFVLNDIFQFIDSEIIYQQHPVSTTPENIYQQHSAPSTAEHIYQQHSAPSTTVPVPAVSDYALEEEARDYVNSVHIEDTPVDKYSIPELQHQDFEDDIPVDETVEEETPYQGAVEVVHEPSASAVEEAEGEPQKKTYASIVCTSFCPVHLPF</sequence>
<dbReference type="Gene3D" id="3.10.450.50">
    <property type="match status" value="1"/>
</dbReference>
<dbReference type="InterPro" id="IPR018222">
    <property type="entry name" value="Nuclear_transport_factor_2_euk"/>
</dbReference>
<dbReference type="GO" id="GO:1990904">
    <property type="term" value="C:ribonucleoprotein complex"/>
    <property type="evidence" value="ECO:0007669"/>
    <property type="project" value="TreeGrafter"/>
</dbReference>
<gene>
    <name evidence="3" type="ORF">LITE_LOCUS5057</name>
</gene>
<proteinExistence type="predicted"/>
<evidence type="ECO:0000313" key="3">
    <source>
        <dbReference type="EMBL" id="CAI0386217.1"/>
    </source>
</evidence>
<keyword evidence="1" id="KW-0694">RNA-binding</keyword>
<evidence type="ECO:0000259" key="2">
    <source>
        <dbReference type="PROSITE" id="PS50177"/>
    </source>
</evidence>
<dbReference type="InterPro" id="IPR002075">
    <property type="entry name" value="NTF2_dom"/>
</dbReference>
<dbReference type="Proteomes" id="UP001154282">
    <property type="component" value="Unassembled WGS sequence"/>
</dbReference>
<dbReference type="GO" id="GO:0003729">
    <property type="term" value="F:mRNA binding"/>
    <property type="evidence" value="ECO:0007669"/>
    <property type="project" value="TreeGrafter"/>
</dbReference>
<dbReference type="AlphaFoldDB" id="A0AAV0HLT3"/>
<keyword evidence="4" id="KW-1185">Reference proteome</keyword>
<dbReference type="EMBL" id="CAMGYJ010000002">
    <property type="protein sequence ID" value="CAI0386217.1"/>
    <property type="molecule type" value="Genomic_DNA"/>
</dbReference>
<dbReference type="Pfam" id="PF02136">
    <property type="entry name" value="NTF2"/>
    <property type="match status" value="1"/>
</dbReference>